<dbReference type="STRING" id="488533.SAMN04487960_103411"/>
<protein>
    <submittedName>
        <fullName evidence="3">Uncharacterized protein</fullName>
    </submittedName>
</protein>
<evidence type="ECO:0000256" key="2">
    <source>
        <dbReference type="SAM" id="Phobius"/>
    </source>
</evidence>
<feature type="region of interest" description="Disordered" evidence="1">
    <location>
        <begin position="56"/>
        <end position="80"/>
    </location>
</feature>
<sequence length="228" mass="25000">MFESLIVVVAELGLASLFFMLAYRMTGLAKRETFALPAWAASSGAFSESPAAFRESDRQVSLSPGRDDRESGACDLPGGYPRYSFPQAKASGRIRVNGLSDRAELITQLHILFGLQDRVCRQHHFVLKESPRAIQHYTAAWLYGAANALAAPNERHSSELVQVVCQLLERKIGIDMGDASQVLSGLTRCSIGLACYRCGVEGAEHWQEHHFIPNDCALNTALTSNAFI</sequence>
<name>A0A1H2VDC6_9GAMM</name>
<evidence type="ECO:0000313" key="4">
    <source>
        <dbReference type="Proteomes" id="UP000199675"/>
    </source>
</evidence>
<accession>A0A1H2VDC6</accession>
<keyword evidence="2" id="KW-1133">Transmembrane helix</keyword>
<organism evidence="3 4">
    <name type="scientific">Marinobacter mobilis</name>
    <dbReference type="NCBI Taxonomy" id="488533"/>
    <lineage>
        <taxon>Bacteria</taxon>
        <taxon>Pseudomonadati</taxon>
        <taxon>Pseudomonadota</taxon>
        <taxon>Gammaproteobacteria</taxon>
        <taxon>Pseudomonadales</taxon>
        <taxon>Marinobacteraceae</taxon>
        <taxon>Marinobacter</taxon>
    </lineage>
</organism>
<dbReference type="RefSeq" id="WP_091812210.1">
    <property type="nucleotide sequence ID" value="NZ_FNNE01000003.1"/>
</dbReference>
<dbReference type="OrthoDB" id="6362508at2"/>
<feature type="transmembrane region" description="Helical" evidence="2">
    <location>
        <begin position="6"/>
        <end position="23"/>
    </location>
</feature>
<dbReference type="EMBL" id="FNNE01000003">
    <property type="protein sequence ID" value="SDW66210.1"/>
    <property type="molecule type" value="Genomic_DNA"/>
</dbReference>
<dbReference type="AlphaFoldDB" id="A0A1H2VDC6"/>
<keyword evidence="2" id="KW-0472">Membrane</keyword>
<keyword evidence="2" id="KW-0812">Transmembrane</keyword>
<dbReference type="Proteomes" id="UP000199675">
    <property type="component" value="Unassembled WGS sequence"/>
</dbReference>
<reference evidence="3 4" key="1">
    <citation type="submission" date="2016-10" db="EMBL/GenBank/DDBJ databases">
        <authorList>
            <person name="de Groot N.N."/>
        </authorList>
    </citation>
    <scope>NUCLEOTIDE SEQUENCE [LARGE SCALE GENOMIC DNA]</scope>
    <source>
        <strain evidence="3 4">CGMCC 1.7059</strain>
    </source>
</reference>
<evidence type="ECO:0000313" key="3">
    <source>
        <dbReference type="EMBL" id="SDW66210.1"/>
    </source>
</evidence>
<gene>
    <name evidence="3" type="ORF">SAMN04487960_103411</name>
</gene>
<evidence type="ECO:0000256" key="1">
    <source>
        <dbReference type="SAM" id="MobiDB-lite"/>
    </source>
</evidence>
<keyword evidence="4" id="KW-1185">Reference proteome</keyword>
<proteinExistence type="predicted"/>